<evidence type="ECO:0000256" key="1">
    <source>
        <dbReference type="SAM" id="MobiDB-lite"/>
    </source>
</evidence>
<protein>
    <submittedName>
        <fullName evidence="2">Uncharacterized protein</fullName>
    </submittedName>
</protein>
<dbReference type="Proteomes" id="UP000308730">
    <property type="component" value="Unassembled WGS sequence"/>
</dbReference>
<sequence length="362" mass="38326">MTQQEGRVEVSMRTDSEEAEVNIDVAFGLDSMPELTDSDIEPDVVEGQAGVRADGPSVERSSGVHRDALLTPRQNFDFMQENTPPEMSITVELRPSVSGAVDERSSELATHNSTGEVESPRENPKLAEHSSLNASNIIDATRPSAGLALVTPTMHQELRDTTPIAGPSGYVTSSEHPFVQEPQVQAQALSGLEQTALTPNNDHTAHLTTSSGAQETNDNVSCRGTIQIPNSTPNSLSERCAALSGTNNAADEEQKLELVRPKGRSRKSADSRSATGTPDINMRWMSADLPESPAMNYYHSPPPSADAGTSSLTISVAGSSGILMNGAVAPSVCDRQGKPHAYVTQAGSCQVNPPNTVCPVSV</sequence>
<comment type="caution">
    <text evidence="2">The sequence shown here is derived from an EMBL/GenBank/DDBJ whole genome shotgun (WGS) entry which is preliminary data.</text>
</comment>
<feature type="region of interest" description="Disordered" evidence="1">
    <location>
        <begin position="96"/>
        <end position="128"/>
    </location>
</feature>
<evidence type="ECO:0000313" key="2">
    <source>
        <dbReference type="EMBL" id="THH30025.1"/>
    </source>
</evidence>
<accession>A0A4S4MVS1</accession>
<organism evidence="2 3">
    <name type="scientific">Antrodiella citrinella</name>
    <dbReference type="NCBI Taxonomy" id="2447956"/>
    <lineage>
        <taxon>Eukaryota</taxon>
        <taxon>Fungi</taxon>
        <taxon>Dikarya</taxon>
        <taxon>Basidiomycota</taxon>
        <taxon>Agaricomycotina</taxon>
        <taxon>Agaricomycetes</taxon>
        <taxon>Polyporales</taxon>
        <taxon>Steccherinaceae</taxon>
        <taxon>Antrodiella</taxon>
    </lineage>
</organism>
<gene>
    <name evidence="2" type="ORF">EUX98_g4170</name>
</gene>
<feature type="compositionally biased region" description="Basic and acidic residues" evidence="1">
    <location>
        <begin position="118"/>
        <end position="128"/>
    </location>
</feature>
<feature type="region of interest" description="Disordered" evidence="1">
    <location>
        <begin position="199"/>
        <end position="280"/>
    </location>
</feature>
<dbReference type="EMBL" id="SGPM01000097">
    <property type="protein sequence ID" value="THH30025.1"/>
    <property type="molecule type" value="Genomic_DNA"/>
</dbReference>
<proteinExistence type="predicted"/>
<feature type="compositionally biased region" description="Polar residues" evidence="1">
    <location>
        <begin position="199"/>
        <end position="237"/>
    </location>
</feature>
<reference evidence="2 3" key="1">
    <citation type="submission" date="2019-02" db="EMBL/GenBank/DDBJ databases">
        <title>Genome sequencing of the rare red list fungi Antrodiella citrinella (Flaviporus citrinellus).</title>
        <authorList>
            <person name="Buettner E."/>
            <person name="Kellner H."/>
        </authorList>
    </citation>
    <scope>NUCLEOTIDE SEQUENCE [LARGE SCALE GENOMIC DNA]</scope>
    <source>
        <strain evidence="2 3">DSM 108506</strain>
    </source>
</reference>
<evidence type="ECO:0000313" key="3">
    <source>
        <dbReference type="Proteomes" id="UP000308730"/>
    </source>
</evidence>
<keyword evidence="3" id="KW-1185">Reference proteome</keyword>
<name>A0A4S4MVS1_9APHY</name>
<feature type="compositionally biased region" description="Polar residues" evidence="1">
    <location>
        <begin position="107"/>
        <end position="116"/>
    </location>
</feature>
<dbReference type="AlphaFoldDB" id="A0A4S4MVS1"/>